<accession>A0ABT8YNP6</accession>
<protein>
    <recommendedName>
        <fullName evidence="3">Transmembrane protein</fullName>
    </recommendedName>
</protein>
<dbReference type="EMBL" id="JAUOZU010000008">
    <property type="protein sequence ID" value="MDO6964840.1"/>
    <property type="molecule type" value="Genomic_DNA"/>
</dbReference>
<reference evidence="1" key="2">
    <citation type="submission" date="2023-07" db="EMBL/GenBank/DDBJ databases">
        <authorList>
            <person name="Shen H."/>
        </authorList>
    </citation>
    <scope>NUCLEOTIDE SEQUENCE</scope>
    <source>
        <strain evidence="1">TNR-22</strain>
    </source>
</reference>
<evidence type="ECO:0000313" key="2">
    <source>
        <dbReference type="Proteomes" id="UP001174932"/>
    </source>
</evidence>
<gene>
    <name evidence="1" type="ORF">Q4481_12810</name>
</gene>
<keyword evidence="2" id="KW-1185">Reference proteome</keyword>
<dbReference type="RefSeq" id="WP_304376766.1">
    <property type="nucleotide sequence ID" value="NZ_JAUOZU010000008.1"/>
</dbReference>
<name>A0ABT8YNP6_9HYPH</name>
<evidence type="ECO:0008006" key="3">
    <source>
        <dbReference type="Google" id="ProtNLM"/>
    </source>
</evidence>
<organism evidence="1 2">
    <name type="scientific">Rhizobium alvei</name>
    <dbReference type="NCBI Taxonomy" id="1132659"/>
    <lineage>
        <taxon>Bacteria</taxon>
        <taxon>Pseudomonadati</taxon>
        <taxon>Pseudomonadota</taxon>
        <taxon>Alphaproteobacteria</taxon>
        <taxon>Hyphomicrobiales</taxon>
        <taxon>Rhizobiaceae</taxon>
        <taxon>Rhizobium/Agrobacterium group</taxon>
        <taxon>Rhizobium</taxon>
    </lineage>
</organism>
<proteinExistence type="predicted"/>
<evidence type="ECO:0000313" key="1">
    <source>
        <dbReference type="EMBL" id="MDO6964840.1"/>
    </source>
</evidence>
<reference evidence="1" key="1">
    <citation type="journal article" date="2015" name="Int. J. Syst. Evol. Microbiol.">
        <title>Rhizobium alvei sp. nov., isolated from a freshwater river.</title>
        <authorList>
            <person name="Sheu S.Y."/>
            <person name="Huang H.W."/>
            <person name="Young C.C."/>
            <person name="Chen W.M."/>
        </authorList>
    </citation>
    <scope>NUCLEOTIDE SEQUENCE</scope>
    <source>
        <strain evidence="1">TNR-22</strain>
    </source>
</reference>
<comment type="caution">
    <text evidence="1">The sequence shown here is derived from an EMBL/GenBank/DDBJ whole genome shotgun (WGS) entry which is preliminary data.</text>
</comment>
<dbReference type="Proteomes" id="UP001174932">
    <property type="component" value="Unassembled WGS sequence"/>
</dbReference>
<sequence length="83" mass="9011">MKSIRSFLLTLAGLTFVAVTALFTASLGLAIAGIVSVLILGQWLSTVLTGGDARPVRVYARSRRTQRDDMRVWNDGKGTIIDM</sequence>